<comment type="caution">
    <text evidence="3">The sequence shown here is derived from an EMBL/GenBank/DDBJ whole genome shotgun (WGS) entry which is preliminary data.</text>
</comment>
<name>A0ABV6P270_9ACTN</name>
<dbReference type="EMBL" id="JBHLUE010000019">
    <property type="protein sequence ID" value="MFC0567130.1"/>
    <property type="molecule type" value="Genomic_DNA"/>
</dbReference>
<keyword evidence="2" id="KW-0472">Membrane</keyword>
<gene>
    <name evidence="3" type="ORF">ACFFHU_23695</name>
</gene>
<organism evidence="3 4">
    <name type="scientific">Plantactinospora siamensis</name>
    <dbReference type="NCBI Taxonomy" id="555372"/>
    <lineage>
        <taxon>Bacteria</taxon>
        <taxon>Bacillati</taxon>
        <taxon>Actinomycetota</taxon>
        <taxon>Actinomycetes</taxon>
        <taxon>Micromonosporales</taxon>
        <taxon>Micromonosporaceae</taxon>
        <taxon>Plantactinospora</taxon>
    </lineage>
</organism>
<reference evidence="3 4" key="1">
    <citation type="submission" date="2024-09" db="EMBL/GenBank/DDBJ databases">
        <authorList>
            <person name="Sun Q."/>
            <person name="Mori K."/>
        </authorList>
    </citation>
    <scope>NUCLEOTIDE SEQUENCE [LARGE SCALE GENOMIC DNA]</scope>
    <source>
        <strain evidence="3 4">TBRC 2205</strain>
    </source>
</reference>
<evidence type="ECO:0000256" key="2">
    <source>
        <dbReference type="SAM" id="Phobius"/>
    </source>
</evidence>
<feature type="transmembrane region" description="Helical" evidence="2">
    <location>
        <begin position="208"/>
        <end position="229"/>
    </location>
</feature>
<proteinExistence type="predicted"/>
<feature type="transmembrane region" description="Helical" evidence="2">
    <location>
        <begin position="52"/>
        <end position="71"/>
    </location>
</feature>
<keyword evidence="2" id="KW-0812">Transmembrane</keyword>
<feature type="transmembrane region" description="Helical" evidence="2">
    <location>
        <begin position="129"/>
        <end position="147"/>
    </location>
</feature>
<keyword evidence="4" id="KW-1185">Reference proteome</keyword>
<sequence>MARLVEDHPRSARGKLRPLRDRPAHAPAQLGGMTLAGIGAGVLFARFSTGRLAPLVGWDVAALAYLSWVWARVWPMDAGQTARLAVREDPGRGPRELLLLSACSASLLAVAFVLTGAKGERGVAEQVQVGVAVASVLISWAMVHTVFTARYARIYYTGIDGGINFNQSAPPRYSDFAYVAFTVGLTFQVSDTNITSGEMRGTVLRHALLAYLFGAVIIAVTINLLAGLVR</sequence>
<evidence type="ECO:0000256" key="1">
    <source>
        <dbReference type="SAM" id="MobiDB-lite"/>
    </source>
</evidence>
<feature type="region of interest" description="Disordered" evidence="1">
    <location>
        <begin position="1"/>
        <end position="23"/>
    </location>
</feature>
<protein>
    <submittedName>
        <fullName evidence="3">DUF1345 domain-containing protein</fullName>
    </submittedName>
</protein>
<dbReference type="Proteomes" id="UP001589894">
    <property type="component" value="Unassembled WGS sequence"/>
</dbReference>
<feature type="transmembrane region" description="Helical" evidence="2">
    <location>
        <begin position="26"/>
        <end position="45"/>
    </location>
</feature>
<keyword evidence="2" id="KW-1133">Transmembrane helix</keyword>
<dbReference type="InterPro" id="IPR009781">
    <property type="entry name" value="DUF1345"/>
</dbReference>
<accession>A0ABV6P270</accession>
<dbReference type="RefSeq" id="WP_377342371.1">
    <property type="nucleotide sequence ID" value="NZ_JBHLUE010000019.1"/>
</dbReference>
<evidence type="ECO:0000313" key="3">
    <source>
        <dbReference type="EMBL" id="MFC0567130.1"/>
    </source>
</evidence>
<feature type="transmembrane region" description="Helical" evidence="2">
    <location>
        <begin position="97"/>
        <end position="117"/>
    </location>
</feature>
<evidence type="ECO:0000313" key="4">
    <source>
        <dbReference type="Proteomes" id="UP001589894"/>
    </source>
</evidence>
<feature type="compositionally biased region" description="Basic and acidic residues" evidence="1">
    <location>
        <begin position="1"/>
        <end position="10"/>
    </location>
</feature>
<dbReference type="Pfam" id="PF07077">
    <property type="entry name" value="DUF1345"/>
    <property type="match status" value="1"/>
</dbReference>